<feature type="compositionally biased region" description="Polar residues" evidence="1">
    <location>
        <begin position="50"/>
        <end position="60"/>
    </location>
</feature>
<feature type="chain" id="PRO_5045779311" evidence="2">
    <location>
        <begin position="23"/>
        <end position="137"/>
    </location>
</feature>
<accession>A0ABY6AYB9</accession>
<evidence type="ECO:0000313" key="4">
    <source>
        <dbReference type="Proteomes" id="UP001064933"/>
    </source>
</evidence>
<organism evidence="3 4">
    <name type="scientific">Roseateles amylovorans</name>
    <dbReference type="NCBI Taxonomy" id="2978473"/>
    <lineage>
        <taxon>Bacteria</taxon>
        <taxon>Pseudomonadati</taxon>
        <taxon>Pseudomonadota</taxon>
        <taxon>Betaproteobacteria</taxon>
        <taxon>Burkholderiales</taxon>
        <taxon>Sphaerotilaceae</taxon>
        <taxon>Roseateles</taxon>
    </lineage>
</organism>
<evidence type="ECO:0000313" key="3">
    <source>
        <dbReference type="EMBL" id="UXH77394.1"/>
    </source>
</evidence>
<name>A0ABY6AYB9_9BURK</name>
<feature type="region of interest" description="Disordered" evidence="1">
    <location>
        <begin position="36"/>
        <end position="75"/>
    </location>
</feature>
<evidence type="ECO:0000256" key="2">
    <source>
        <dbReference type="SAM" id="SignalP"/>
    </source>
</evidence>
<feature type="signal peptide" evidence="2">
    <location>
        <begin position="1"/>
        <end position="22"/>
    </location>
</feature>
<dbReference type="RefSeq" id="WP_261757140.1">
    <property type="nucleotide sequence ID" value="NZ_CP104562.2"/>
</dbReference>
<gene>
    <name evidence="3" type="ORF">N4261_20670</name>
</gene>
<reference evidence="3" key="1">
    <citation type="submission" date="2022-10" db="EMBL/GenBank/DDBJ databases">
        <title>Characterization and whole genome sequencing of a new Roseateles species, isolated from fresh water.</title>
        <authorList>
            <person name="Guliayeva D.Y."/>
            <person name="Akhremchuk A.E."/>
            <person name="Sikolenko M.A."/>
            <person name="Valentovich L.N."/>
            <person name="Sidarenka A.V."/>
        </authorList>
    </citation>
    <scope>NUCLEOTIDE SEQUENCE</scope>
    <source>
        <strain evidence="3">BIM B-1768</strain>
    </source>
</reference>
<proteinExistence type="predicted"/>
<sequence length="137" mass="14703">MRRWIHVFLLLVLPLQFSWGVAATYCQHEASPRAAHFGHHTHQHRDSGVDATSKTSAKTSDPSDKTSKVNGHADGSVKLTKLSADGDCGTCHFGSAKPVHGACAVDVIPARMGVDAVAALSFKSRAPDHPERPNWLA</sequence>
<keyword evidence="4" id="KW-1185">Reference proteome</keyword>
<protein>
    <submittedName>
        <fullName evidence="3">Cobalt-zinc-cadmium resistance protein</fullName>
    </submittedName>
</protein>
<dbReference type="Proteomes" id="UP001064933">
    <property type="component" value="Chromosome"/>
</dbReference>
<evidence type="ECO:0000256" key="1">
    <source>
        <dbReference type="SAM" id="MobiDB-lite"/>
    </source>
</evidence>
<dbReference type="EMBL" id="CP104562">
    <property type="protein sequence ID" value="UXH77394.1"/>
    <property type="molecule type" value="Genomic_DNA"/>
</dbReference>
<keyword evidence="2" id="KW-0732">Signal</keyword>